<keyword evidence="2" id="KW-0175">Coiled coil</keyword>
<evidence type="ECO:0000313" key="5">
    <source>
        <dbReference type="Proteomes" id="UP000241769"/>
    </source>
</evidence>
<comment type="similarity">
    <text evidence="1">Belongs to the taxilin family.</text>
</comment>
<evidence type="ECO:0000313" key="4">
    <source>
        <dbReference type="EMBL" id="PRP85005.1"/>
    </source>
</evidence>
<dbReference type="OrthoDB" id="425555at2759"/>
<evidence type="ECO:0000256" key="1">
    <source>
        <dbReference type="ARBA" id="ARBA00009550"/>
    </source>
</evidence>
<feature type="coiled-coil region" evidence="2">
    <location>
        <begin position="92"/>
        <end position="205"/>
    </location>
</feature>
<dbReference type="Proteomes" id="UP000241769">
    <property type="component" value="Unassembled WGS sequence"/>
</dbReference>
<dbReference type="InParanoid" id="A0A2P6NM16"/>
<organism evidence="4 5">
    <name type="scientific">Planoprotostelium fungivorum</name>
    <dbReference type="NCBI Taxonomy" id="1890364"/>
    <lineage>
        <taxon>Eukaryota</taxon>
        <taxon>Amoebozoa</taxon>
        <taxon>Evosea</taxon>
        <taxon>Variosea</taxon>
        <taxon>Cavosteliida</taxon>
        <taxon>Cavosteliaceae</taxon>
        <taxon>Planoprotostelium</taxon>
    </lineage>
</organism>
<feature type="compositionally biased region" description="Polar residues" evidence="3">
    <location>
        <begin position="364"/>
        <end position="379"/>
    </location>
</feature>
<reference evidence="4 5" key="1">
    <citation type="journal article" date="2018" name="Genome Biol. Evol.">
        <title>Multiple Roots of Fruiting Body Formation in Amoebozoa.</title>
        <authorList>
            <person name="Hillmann F."/>
            <person name="Forbes G."/>
            <person name="Novohradska S."/>
            <person name="Ferling I."/>
            <person name="Riege K."/>
            <person name="Groth M."/>
            <person name="Westermann M."/>
            <person name="Marz M."/>
            <person name="Spaller T."/>
            <person name="Winckler T."/>
            <person name="Schaap P."/>
            <person name="Glockner G."/>
        </authorList>
    </citation>
    <scope>NUCLEOTIDE SEQUENCE [LARGE SCALE GENOMIC DNA]</scope>
    <source>
        <strain evidence="4 5">Jena</strain>
    </source>
</reference>
<feature type="region of interest" description="Disordered" evidence="3">
    <location>
        <begin position="355"/>
        <end position="379"/>
    </location>
</feature>
<dbReference type="InterPro" id="IPR026183">
    <property type="entry name" value="Taxilin_fam"/>
</dbReference>
<name>A0A2P6NM16_9EUKA</name>
<evidence type="ECO:0000256" key="2">
    <source>
        <dbReference type="SAM" id="Coils"/>
    </source>
</evidence>
<sequence>MEEAVNTGVGSIAKKSTTSNPSNIQNLLSAKINEIEKTGAMEEEEERKFAAATKKQLKEHMKWLDEILCRPDSREEKIKALSIKYYQLMYDNRAQEKELIAKTKKIEELNRTKDTLTVDLNKMTSSKNKMENLCRELQKQNKTAADNNKKVVDDEQSVRSELAKKFQQQLTETTKKQEQDIINLRNRYQKESDLFREKIMNLAEEYSIRQKHEETKLKTKDIENQILEAKLSQQSQQHMQEASQRHQLAVQQEQRIENLLKNERDLKSQLTLYAEKFEQFQETLTKSNDIFNTFKLEMEKMSKTIKKKDKELLDLKKKQEQTDVALINYAEDNSNTKKQNEQLKAQKKKLEELCRAMQSERKTITNGPSTSHNTELSVA</sequence>
<dbReference type="STRING" id="1890364.A0A2P6NM16"/>
<comment type="caution">
    <text evidence="4">The sequence shown here is derived from an EMBL/GenBank/DDBJ whole genome shotgun (WGS) entry which is preliminary data.</text>
</comment>
<dbReference type="PANTHER" id="PTHR16127:SF13">
    <property type="entry name" value="GH01188P"/>
    <property type="match status" value="1"/>
</dbReference>
<protein>
    <recommendedName>
        <fullName evidence="6">Alpha-taxilin</fullName>
    </recommendedName>
</protein>
<dbReference type="PANTHER" id="PTHR16127">
    <property type="entry name" value="TAXILIN"/>
    <property type="match status" value="1"/>
</dbReference>
<keyword evidence="5" id="KW-1185">Reference proteome</keyword>
<evidence type="ECO:0000256" key="3">
    <source>
        <dbReference type="SAM" id="MobiDB-lite"/>
    </source>
</evidence>
<dbReference type="AlphaFoldDB" id="A0A2P6NM16"/>
<accession>A0A2P6NM16</accession>
<proteinExistence type="inferred from homology"/>
<dbReference type="Pfam" id="PF09728">
    <property type="entry name" value="Taxilin"/>
    <property type="match status" value="1"/>
</dbReference>
<dbReference type="EMBL" id="MDYQ01000052">
    <property type="protein sequence ID" value="PRP85005.1"/>
    <property type="molecule type" value="Genomic_DNA"/>
</dbReference>
<gene>
    <name evidence="4" type="ORF">PROFUN_07293</name>
</gene>
<feature type="region of interest" description="Disordered" evidence="3">
    <location>
        <begin position="1"/>
        <end position="22"/>
    </location>
</feature>
<evidence type="ECO:0008006" key="6">
    <source>
        <dbReference type="Google" id="ProtNLM"/>
    </source>
</evidence>
<dbReference type="GO" id="GO:0019905">
    <property type="term" value="F:syntaxin binding"/>
    <property type="evidence" value="ECO:0007669"/>
    <property type="project" value="InterPro"/>
</dbReference>